<dbReference type="CDD" id="cd08349">
    <property type="entry name" value="BLMA_like"/>
    <property type="match status" value="1"/>
</dbReference>
<reference evidence="5" key="2">
    <citation type="submission" date="2020-09" db="EMBL/GenBank/DDBJ databases">
        <authorList>
            <person name="Sun Q."/>
            <person name="Zhou Y."/>
        </authorList>
    </citation>
    <scope>NUCLEOTIDE SEQUENCE</scope>
    <source>
        <strain evidence="5">CGMCC 1.15178</strain>
    </source>
</reference>
<feature type="domain" description="VOC" evidence="4">
    <location>
        <begin position="6"/>
        <end position="123"/>
    </location>
</feature>
<dbReference type="RefSeq" id="WP_188991970.1">
    <property type="nucleotide sequence ID" value="NZ_BMHP01000002.1"/>
</dbReference>
<reference evidence="5" key="1">
    <citation type="journal article" date="2014" name="Int. J. Syst. Evol. Microbiol.">
        <title>Complete genome sequence of Corynebacterium casei LMG S-19264T (=DSM 44701T), isolated from a smear-ripened cheese.</title>
        <authorList>
            <consortium name="US DOE Joint Genome Institute (JGI-PGF)"/>
            <person name="Walter F."/>
            <person name="Albersmeier A."/>
            <person name="Kalinowski J."/>
            <person name="Ruckert C."/>
        </authorList>
    </citation>
    <scope>NUCLEOTIDE SEQUENCE</scope>
    <source>
        <strain evidence="5">CGMCC 1.15178</strain>
    </source>
</reference>
<dbReference type="Gene3D" id="3.10.180.10">
    <property type="entry name" value="2,3-Dihydroxybiphenyl 1,2-Dioxygenase, domain 1"/>
    <property type="match status" value="1"/>
</dbReference>
<keyword evidence="3" id="KW-0046">Antibiotic resistance</keyword>
<evidence type="ECO:0000256" key="3">
    <source>
        <dbReference type="ARBA" id="ARBA00023251"/>
    </source>
</evidence>
<keyword evidence="6" id="KW-1185">Reference proteome</keyword>
<evidence type="ECO:0000256" key="2">
    <source>
        <dbReference type="ARBA" id="ARBA00021572"/>
    </source>
</evidence>
<dbReference type="SUPFAM" id="SSF54593">
    <property type="entry name" value="Glyoxalase/Bleomycin resistance protein/Dihydroxybiphenyl dioxygenase"/>
    <property type="match status" value="1"/>
</dbReference>
<dbReference type="EMBL" id="BMHP01000002">
    <property type="protein sequence ID" value="GGD63238.1"/>
    <property type="molecule type" value="Genomic_DNA"/>
</dbReference>
<dbReference type="GO" id="GO:0046677">
    <property type="term" value="P:response to antibiotic"/>
    <property type="evidence" value="ECO:0007669"/>
    <property type="project" value="UniProtKB-KW"/>
</dbReference>
<dbReference type="Pfam" id="PF19581">
    <property type="entry name" value="Glyoxalase_7"/>
    <property type="match status" value="1"/>
</dbReference>
<protein>
    <recommendedName>
        <fullName evidence="2">Bleomycin resistance protein</fullName>
    </recommendedName>
</protein>
<sequence>MAADYSLHSVTPILRIFDESKAREFYVDFLGFKVDWEHRFEENFPLYMAVSFGDCLLHLSEHHGDATPGSAVRIATTGIRSYHKHLLEQQYKYARPGLEETPWDTLELLIGDPFGNRIIFFSPLQEE</sequence>
<evidence type="ECO:0000259" key="4">
    <source>
        <dbReference type="PROSITE" id="PS51819"/>
    </source>
</evidence>
<evidence type="ECO:0000313" key="5">
    <source>
        <dbReference type="EMBL" id="GGD63238.1"/>
    </source>
</evidence>
<dbReference type="InterPro" id="IPR029068">
    <property type="entry name" value="Glyas_Bleomycin-R_OHBP_Dase"/>
</dbReference>
<dbReference type="AlphaFoldDB" id="A0A917DS08"/>
<organism evidence="5 6">
    <name type="scientific">Paenibacillus nasutitermitis</name>
    <dbReference type="NCBI Taxonomy" id="1652958"/>
    <lineage>
        <taxon>Bacteria</taxon>
        <taxon>Bacillati</taxon>
        <taxon>Bacillota</taxon>
        <taxon>Bacilli</taxon>
        <taxon>Bacillales</taxon>
        <taxon>Paenibacillaceae</taxon>
        <taxon>Paenibacillus</taxon>
    </lineage>
</organism>
<comment type="similarity">
    <text evidence="1">Belongs to the bleomycin resistance protein family.</text>
</comment>
<name>A0A917DS08_9BACL</name>
<proteinExistence type="inferred from homology"/>
<dbReference type="Proteomes" id="UP000612456">
    <property type="component" value="Unassembled WGS sequence"/>
</dbReference>
<evidence type="ECO:0000313" key="6">
    <source>
        <dbReference type="Proteomes" id="UP000612456"/>
    </source>
</evidence>
<comment type="caution">
    <text evidence="5">The sequence shown here is derived from an EMBL/GenBank/DDBJ whole genome shotgun (WGS) entry which is preliminary data.</text>
</comment>
<dbReference type="InterPro" id="IPR037523">
    <property type="entry name" value="VOC_core"/>
</dbReference>
<gene>
    <name evidence="5" type="ORF">GCM10010911_21270</name>
</gene>
<accession>A0A917DS08</accession>
<dbReference type="InterPro" id="IPR000335">
    <property type="entry name" value="Bleomycin-R"/>
</dbReference>
<dbReference type="PROSITE" id="PS51819">
    <property type="entry name" value="VOC"/>
    <property type="match status" value="1"/>
</dbReference>
<evidence type="ECO:0000256" key="1">
    <source>
        <dbReference type="ARBA" id="ARBA00011051"/>
    </source>
</evidence>